<evidence type="ECO:0000313" key="2">
    <source>
        <dbReference type="EMBL" id="SVD48502.1"/>
    </source>
</evidence>
<proteinExistence type="predicted"/>
<reference evidence="2" key="1">
    <citation type="submission" date="2018-05" db="EMBL/GenBank/DDBJ databases">
        <authorList>
            <person name="Lanie J.A."/>
            <person name="Ng W.-L."/>
            <person name="Kazmierczak K.M."/>
            <person name="Andrzejewski T.M."/>
            <person name="Davidsen T.M."/>
            <person name="Wayne K.J."/>
            <person name="Tettelin H."/>
            <person name="Glass J.I."/>
            <person name="Rusch D."/>
            <person name="Podicherti R."/>
            <person name="Tsui H.-C.T."/>
            <person name="Winkler M.E."/>
        </authorList>
    </citation>
    <scope>NUCLEOTIDE SEQUENCE</scope>
</reference>
<sequence length="137" mass="14275">MRFFLLILILSMAAVPLPAKEGDRVVLKDGSLVHGQVESLSDGKLKVKTGFSGTITIELEKISRLEVSRTLAFKLEDGAEHSATAASPEDGKVELTLADSGQKLSIDLGSIQAINPPGGKKNTTRGAVNFGGGATDG</sequence>
<dbReference type="EMBL" id="UINC01153661">
    <property type="protein sequence ID" value="SVD48502.1"/>
    <property type="molecule type" value="Genomic_DNA"/>
</dbReference>
<feature type="region of interest" description="Disordered" evidence="1">
    <location>
        <begin position="114"/>
        <end position="137"/>
    </location>
</feature>
<protein>
    <submittedName>
        <fullName evidence="2">Uncharacterized protein</fullName>
    </submittedName>
</protein>
<accession>A0A382VPT4</accession>
<organism evidence="2">
    <name type="scientific">marine metagenome</name>
    <dbReference type="NCBI Taxonomy" id="408172"/>
    <lineage>
        <taxon>unclassified sequences</taxon>
        <taxon>metagenomes</taxon>
        <taxon>ecological metagenomes</taxon>
    </lineage>
</organism>
<dbReference type="AlphaFoldDB" id="A0A382VPT4"/>
<name>A0A382VPT4_9ZZZZ</name>
<gene>
    <name evidence="2" type="ORF">METZ01_LOCUS401356</name>
</gene>
<evidence type="ECO:0000256" key="1">
    <source>
        <dbReference type="SAM" id="MobiDB-lite"/>
    </source>
</evidence>
<feature type="non-terminal residue" evidence="2">
    <location>
        <position position="137"/>
    </location>
</feature>